<name>A0A430KS82_9GAMM</name>
<keyword evidence="2" id="KW-1185">Reference proteome</keyword>
<protein>
    <submittedName>
        <fullName evidence="1">Uncharacterized protein</fullName>
    </submittedName>
</protein>
<sequence>MRNLLILIILAAVGVGYLYLNQPQPTPVATPTVEPDELSKMAAKRHIESLTSKPDQVIEIGQANNFVTQDQLLKLPTDQTTASAGTQAVSDGNAITFGVQLDTIGNSQQHQNAIILASQLPMADQIRLKELLNNPDNSADTLFYIHGVNASDNQGLWGIIQQGLIDTFASGIQLEQQTISAAIPVEADERLDNKNSSFLGTILDEKVKDTYVYNYHKGVLGQNPDLITPGQELIIVTFTQDELIDIYNHFNQQQ</sequence>
<evidence type="ECO:0000313" key="2">
    <source>
        <dbReference type="Proteomes" id="UP000283087"/>
    </source>
</evidence>
<reference evidence="1 2" key="1">
    <citation type="submission" date="2018-11" db="EMBL/GenBank/DDBJ databases">
        <title>The draft genome sequence of Amphritea opalescens ANRC-JH13T.</title>
        <authorList>
            <person name="Fang Z."/>
            <person name="Zhang Y."/>
            <person name="Han X."/>
        </authorList>
    </citation>
    <scope>NUCLEOTIDE SEQUENCE [LARGE SCALE GENOMIC DNA]</scope>
    <source>
        <strain evidence="1 2">ANRC-JH13</strain>
    </source>
</reference>
<proteinExistence type="predicted"/>
<accession>A0A430KS82</accession>
<gene>
    <name evidence="1" type="ORF">EH243_07200</name>
</gene>
<dbReference type="OrthoDB" id="6117412at2"/>
<dbReference type="AlphaFoldDB" id="A0A430KS82"/>
<organism evidence="1 2">
    <name type="scientific">Amphritea opalescens</name>
    <dbReference type="NCBI Taxonomy" id="2490544"/>
    <lineage>
        <taxon>Bacteria</taxon>
        <taxon>Pseudomonadati</taxon>
        <taxon>Pseudomonadota</taxon>
        <taxon>Gammaproteobacteria</taxon>
        <taxon>Oceanospirillales</taxon>
        <taxon>Oceanospirillaceae</taxon>
        <taxon>Amphritea</taxon>
    </lineage>
</organism>
<evidence type="ECO:0000313" key="1">
    <source>
        <dbReference type="EMBL" id="RTE66375.1"/>
    </source>
</evidence>
<dbReference type="RefSeq" id="WP_126157974.1">
    <property type="nucleotide sequence ID" value="NZ_RQXW01000005.1"/>
</dbReference>
<dbReference type="Proteomes" id="UP000283087">
    <property type="component" value="Unassembled WGS sequence"/>
</dbReference>
<comment type="caution">
    <text evidence="1">The sequence shown here is derived from an EMBL/GenBank/DDBJ whole genome shotgun (WGS) entry which is preliminary data.</text>
</comment>
<dbReference type="EMBL" id="RQXW01000005">
    <property type="protein sequence ID" value="RTE66375.1"/>
    <property type="molecule type" value="Genomic_DNA"/>
</dbReference>